<evidence type="ECO:0000256" key="1">
    <source>
        <dbReference type="ARBA" id="ARBA00004370"/>
    </source>
</evidence>
<dbReference type="STRING" id="45351.A7RL54"/>
<protein>
    <recommendedName>
        <fullName evidence="9">Ephrin RBD domain-containing protein</fullName>
    </recommendedName>
</protein>
<evidence type="ECO:0000256" key="8">
    <source>
        <dbReference type="SAM" id="Phobius"/>
    </source>
</evidence>
<dbReference type="OrthoDB" id="5989838at2759"/>
<feature type="region of interest" description="Disordered" evidence="7">
    <location>
        <begin position="290"/>
        <end position="316"/>
    </location>
</feature>
<dbReference type="Proteomes" id="UP000001593">
    <property type="component" value="Unassembled WGS sequence"/>
</dbReference>
<dbReference type="PANTHER" id="PTHR11304">
    <property type="entry name" value="EPHRIN"/>
    <property type="match status" value="1"/>
</dbReference>
<proteinExistence type="inferred from homology"/>
<dbReference type="GO" id="GO:0005886">
    <property type="term" value="C:plasma membrane"/>
    <property type="evidence" value="ECO:0000318"/>
    <property type="project" value="GO_Central"/>
</dbReference>
<name>A7RL54_NEMVE</name>
<comment type="subcellular location">
    <subcellularLocation>
        <location evidence="1">Membrane</location>
    </subcellularLocation>
</comment>
<evidence type="ECO:0000259" key="9">
    <source>
        <dbReference type="PROSITE" id="PS51551"/>
    </source>
</evidence>
<dbReference type="CDD" id="cd02675">
    <property type="entry name" value="Ephrin_ectodomain"/>
    <property type="match status" value="1"/>
</dbReference>
<dbReference type="InterPro" id="IPR001799">
    <property type="entry name" value="Ephrin_RBD"/>
</dbReference>
<dbReference type="eggNOG" id="KOG3858">
    <property type="taxonomic scope" value="Eukaryota"/>
</dbReference>
<keyword evidence="8" id="KW-0812">Transmembrane</keyword>
<dbReference type="HOGENOM" id="CLU_880833_0_0_1"/>
<dbReference type="GO" id="GO:0007411">
    <property type="term" value="P:axon guidance"/>
    <property type="evidence" value="ECO:0000318"/>
    <property type="project" value="GO_Central"/>
</dbReference>
<dbReference type="OMA" id="QAEFCST"/>
<reference evidence="10 11" key="1">
    <citation type="journal article" date="2007" name="Science">
        <title>Sea anemone genome reveals ancestral eumetazoan gene repertoire and genomic organization.</title>
        <authorList>
            <person name="Putnam N.H."/>
            <person name="Srivastava M."/>
            <person name="Hellsten U."/>
            <person name="Dirks B."/>
            <person name="Chapman J."/>
            <person name="Salamov A."/>
            <person name="Terry A."/>
            <person name="Shapiro H."/>
            <person name="Lindquist E."/>
            <person name="Kapitonov V.V."/>
            <person name="Jurka J."/>
            <person name="Genikhovich G."/>
            <person name="Grigoriev I.V."/>
            <person name="Lucas S.M."/>
            <person name="Steele R.E."/>
            <person name="Finnerty J.R."/>
            <person name="Technau U."/>
            <person name="Martindale M.Q."/>
            <person name="Rokhsar D.S."/>
        </authorList>
    </citation>
    <scope>NUCLEOTIDE SEQUENCE [LARGE SCALE GENOMIC DNA]</scope>
    <source>
        <strain evidence="11">CH2 X CH6</strain>
    </source>
</reference>
<evidence type="ECO:0000313" key="10">
    <source>
        <dbReference type="EMBL" id="EDO47804.1"/>
    </source>
</evidence>
<dbReference type="SUPFAM" id="SSF49503">
    <property type="entry name" value="Cupredoxins"/>
    <property type="match status" value="1"/>
</dbReference>
<dbReference type="AlphaFoldDB" id="A7RL54"/>
<keyword evidence="8" id="KW-1133">Transmembrane helix</keyword>
<evidence type="ECO:0000256" key="2">
    <source>
        <dbReference type="ARBA" id="ARBA00022729"/>
    </source>
</evidence>
<dbReference type="KEGG" id="nve:5520077"/>
<dbReference type="EMBL" id="DS469517">
    <property type="protein sequence ID" value="EDO47804.1"/>
    <property type="molecule type" value="Genomic_DNA"/>
</dbReference>
<dbReference type="FunCoup" id="A7RL54">
    <property type="interactions" value="78"/>
</dbReference>
<dbReference type="PANTHER" id="PTHR11304:SF29">
    <property type="entry name" value="EPHRIN"/>
    <property type="match status" value="1"/>
</dbReference>
<evidence type="ECO:0000256" key="3">
    <source>
        <dbReference type="ARBA" id="ARBA00023136"/>
    </source>
</evidence>
<keyword evidence="3 8" id="KW-0472">Membrane</keyword>
<accession>A7RL54</accession>
<feature type="transmembrane region" description="Helical" evidence="8">
    <location>
        <begin position="246"/>
        <end position="267"/>
    </location>
</feature>
<comment type="caution">
    <text evidence="6">Lacks conserved residue(s) required for the propagation of feature annotation.</text>
</comment>
<dbReference type="Pfam" id="PF00812">
    <property type="entry name" value="Ephrin"/>
    <property type="match status" value="1"/>
</dbReference>
<gene>
    <name evidence="10" type="ORF">NEMVEDRAFT_v1g236436</name>
</gene>
<dbReference type="PROSITE" id="PS51551">
    <property type="entry name" value="EPHRIN_RBD_2"/>
    <property type="match status" value="1"/>
</dbReference>
<sequence>MDLYLYRIVTLLVLMAANLSLVESMFYKSIVWSPQNPIFSGTAIKCVIPKSKMTIVCPTQALVVQDSPLIPPKEQLYENIWLVNRGSYDSCNISTADSEKRLLLRCDTPLVLKWYTLIFQEQSATAQGLEFVPEREYYFIATSTGDKSSLDSTAGGRCSSSRMRLQIHICRDVDDIHCKSEAQCQALLNKEESTVAPATTTQYHPTDDNFTEGYSRNNLTSTPAPCIGKPDSHGRRDFFTEMKYQFAVGFLTAVCLVFIVSTAYLGYRLYRKTKESPRMCSENGRFSMRASTRTTSDGADSIDGAEHELLRDSSHC</sequence>
<comment type="similarity">
    <text evidence="6">Belongs to the ephrin family.</text>
</comment>
<feature type="domain" description="Ephrin RBD" evidence="9">
    <location>
        <begin position="25"/>
        <end position="169"/>
    </location>
</feature>
<dbReference type="InterPro" id="IPR008972">
    <property type="entry name" value="Cupredoxin"/>
</dbReference>
<evidence type="ECO:0000256" key="6">
    <source>
        <dbReference type="PROSITE-ProRule" id="PRU00884"/>
    </source>
</evidence>
<dbReference type="InterPro" id="IPR031328">
    <property type="entry name" value="Ephrin"/>
</dbReference>
<keyword evidence="5" id="KW-0325">Glycoprotein</keyword>
<keyword evidence="11" id="KW-1185">Reference proteome</keyword>
<organism evidence="10 11">
    <name type="scientific">Nematostella vectensis</name>
    <name type="common">Starlet sea anemone</name>
    <dbReference type="NCBI Taxonomy" id="45351"/>
    <lineage>
        <taxon>Eukaryota</taxon>
        <taxon>Metazoa</taxon>
        <taxon>Cnidaria</taxon>
        <taxon>Anthozoa</taxon>
        <taxon>Hexacorallia</taxon>
        <taxon>Actiniaria</taxon>
        <taxon>Edwardsiidae</taxon>
        <taxon>Nematostella</taxon>
    </lineage>
</organism>
<dbReference type="Gene3D" id="2.60.40.420">
    <property type="entry name" value="Cupredoxins - blue copper proteins"/>
    <property type="match status" value="1"/>
</dbReference>
<dbReference type="PhylomeDB" id="A7RL54"/>
<dbReference type="InParanoid" id="A7RL54"/>
<feature type="compositionally biased region" description="Basic and acidic residues" evidence="7">
    <location>
        <begin position="304"/>
        <end position="316"/>
    </location>
</feature>
<evidence type="ECO:0000256" key="4">
    <source>
        <dbReference type="ARBA" id="ARBA00023157"/>
    </source>
</evidence>
<dbReference type="GO" id="GO:0046875">
    <property type="term" value="F:ephrin receptor binding"/>
    <property type="evidence" value="ECO:0000318"/>
    <property type="project" value="GO_Central"/>
</dbReference>
<dbReference type="GO" id="GO:0048013">
    <property type="term" value="P:ephrin receptor signaling pathway"/>
    <property type="evidence" value="ECO:0000318"/>
    <property type="project" value="GO_Central"/>
</dbReference>
<keyword evidence="4" id="KW-1015">Disulfide bond</keyword>
<evidence type="ECO:0000256" key="7">
    <source>
        <dbReference type="SAM" id="MobiDB-lite"/>
    </source>
</evidence>
<keyword evidence="2" id="KW-0732">Signal</keyword>
<evidence type="ECO:0000256" key="5">
    <source>
        <dbReference type="ARBA" id="ARBA00023180"/>
    </source>
</evidence>
<dbReference type="FunFam" id="2.60.40.420:FF:000187">
    <property type="entry name" value="Predicted protein"/>
    <property type="match status" value="1"/>
</dbReference>
<evidence type="ECO:0000313" key="11">
    <source>
        <dbReference type="Proteomes" id="UP000001593"/>
    </source>
</evidence>